<keyword evidence="2" id="KW-1185">Reference proteome</keyword>
<evidence type="ECO:0000313" key="1">
    <source>
        <dbReference type="EMBL" id="CAD6992490.1"/>
    </source>
</evidence>
<accession>A0A811U292</accession>
<dbReference type="Proteomes" id="UP000606786">
    <property type="component" value="Unassembled WGS sequence"/>
</dbReference>
<evidence type="ECO:0000313" key="2">
    <source>
        <dbReference type="Proteomes" id="UP000606786"/>
    </source>
</evidence>
<reference evidence="1" key="1">
    <citation type="submission" date="2020-11" db="EMBL/GenBank/DDBJ databases">
        <authorList>
            <person name="Whitehead M."/>
        </authorList>
    </citation>
    <scope>NUCLEOTIDE SEQUENCE</scope>
    <source>
        <strain evidence="1">EGII</strain>
    </source>
</reference>
<name>A0A811U292_CERCA</name>
<gene>
    <name evidence="1" type="ORF">CCAP1982_LOCUS1342</name>
</gene>
<protein>
    <submittedName>
        <fullName evidence="1">(Mediterranean fruit fly) hypothetical protein</fullName>
    </submittedName>
</protein>
<organism evidence="1 2">
    <name type="scientific">Ceratitis capitata</name>
    <name type="common">Mediterranean fruit fly</name>
    <name type="synonym">Tephritis capitata</name>
    <dbReference type="NCBI Taxonomy" id="7213"/>
    <lineage>
        <taxon>Eukaryota</taxon>
        <taxon>Metazoa</taxon>
        <taxon>Ecdysozoa</taxon>
        <taxon>Arthropoda</taxon>
        <taxon>Hexapoda</taxon>
        <taxon>Insecta</taxon>
        <taxon>Pterygota</taxon>
        <taxon>Neoptera</taxon>
        <taxon>Endopterygota</taxon>
        <taxon>Diptera</taxon>
        <taxon>Brachycera</taxon>
        <taxon>Muscomorpha</taxon>
        <taxon>Tephritoidea</taxon>
        <taxon>Tephritidae</taxon>
        <taxon>Ceratitis</taxon>
        <taxon>Ceratitis</taxon>
    </lineage>
</organism>
<dbReference type="AlphaFoldDB" id="A0A811U292"/>
<dbReference type="EMBL" id="CAJHJT010000001">
    <property type="protein sequence ID" value="CAD6992490.1"/>
    <property type="molecule type" value="Genomic_DNA"/>
</dbReference>
<proteinExistence type="predicted"/>
<dbReference type="OrthoDB" id="8185397at2759"/>
<comment type="caution">
    <text evidence="1">The sequence shown here is derived from an EMBL/GenBank/DDBJ whole genome shotgun (WGS) entry which is preliminary data.</text>
</comment>
<sequence>MQINIYRLLCTRHKPLRLLKLQLNATELRMTCENLVAALALFHSTFVTSHAYGCMLECVYILATAQDIRYLHDLNTQMSEKRQTTCAEQQIDRELSSKHFETFDTFWGRPGHGAPVEVIAKQKLDNLLYGASSECWN</sequence>